<dbReference type="PRINTS" id="PR00421">
    <property type="entry name" value="THIOREDOXIN"/>
</dbReference>
<dbReference type="GO" id="GO:0006457">
    <property type="term" value="P:protein folding"/>
    <property type="evidence" value="ECO:0007669"/>
    <property type="project" value="TreeGrafter"/>
</dbReference>
<evidence type="ECO:0000259" key="4">
    <source>
        <dbReference type="PROSITE" id="PS51352"/>
    </source>
</evidence>
<feature type="domain" description="Thioredoxin" evidence="4">
    <location>
        <begin position="41"/>
        <end position="158"/>
    </location>
</feature>
<sequence length="158" mass="18460">MTVPRRRNTSQVKVALLVCTGTFFAMGFFAYVCYRGLEWWYSSTMSFQNTQVYLLSNDNFDHFLDTSEKDVLVTFYAPWCPYCRALKPELIKFAEQERRTVFCAAVDVTESELLALRYHIESLPTILWFRKGDKEHPVTFKSRNRDLAGLVALMKENT</sequence>
<comment type="caution">
    <text evidence="5">The sequence shown here is derived from an EMBL/GenBank/DDBJ whole genome shotgun (WGS) entry which is preliminary data.</text>
</comment>
<dbReference type="Gene3D" id="3.40.30.10">
    <property type="entry name" value="Glutaredoxin"/>
    <property type="match status" value="1"/>
</dbReference>
<organism evidence="5 6">
    <name type="scientific">Galdieria partita</name>
    <dbReference type="NCBI Taxonomy" id="83374"/>
    <lineage>
        <taxon>Eukaryota</taxon>
        <taxon>Rhodophyta</taxon>
        <taxon>Bangiophyceae</taxon>
        <taxon>Galdieriales</taxon>
        <taxon>Galdieriaceae</taxon>
        <taxon>Galdieria</taxon>
    </lineage>
</organism>
<keyword evidence="3" id="KW-0812">Transmembrane</keyword>
<evidence type="ECO:0000256" key="3">
    <source>
        <dbReference type="SAM" id="Phobius"/>
    </source>
</evidence>
<dbReference type="PANTHER" id="PTHR45672">
    <property type="entry name" value="PROTEIN DISULFIDE-ISOMERASE C17H9.14C-RELATED"/>
    <property type="match status" value="1"/>
</dbReference>
<dbReference type="Pfam" id="PF00085">
    <property type="entry name" value="Thioredoxin"/>
    <property type="match status" value="1"/>
</dbReference>
<evidence type="ECO:0000313" key="6">
    <source>
        <dbReference type="Proteomes" id="UP001061958"/>
    </source>
</evidence>
<dbReference type="Proteomes" id="UP001061958">
    <property type="component" value="Unassembled WGS sequence"/>
</dbReference>
<comment type="function">
    <text evidence="1">Participates in various redox reactions through the reversible oxidation of its active center dithiol to a disulfide and catalyzes dithiol-disulfide exchange reactions.</text>
</comment>
<dbReference type="OrthoDB" id="10264505at2759"/>
<dbReference type="GO" id="GO:0005783">
    <property type="term" value="C:endoplasmic reticulum"/>
    <property type="evidence" value="ECO:0007669"/>
    <property type="project" value="TreeGrafter"/>
</dbReference>
<evidence type="ECO:0000256" key="1">
    <source>
        <dbReference type="ARBA" id="ARBA00003318"/>
    </source>
</evidence>
<dbReference type="InterPro" id="IPR051063">
    <property type="entry name" value="PDI"/>
</dbReference>
<reference evidence="5" key="1">
    <citation type="journal article" date="2022" name="Proc. Natl. Acad. Sci. U.S.A.">
        <title>Life cycle and functional genomics of the unicellular red alga Galdieria for elucidating algal and plant evolution and industrial use.</title>
        <authorList>
            <person name="Hirooka S."/>
            <person name="Itabashi T."/>
            <person name="Ichinose T.M."/>
            <person name="Onuma R."/>
            <person name="Fujiwara T."/>
            <person name="Yamashita S."/>
            <person name="Jong L.W."/>
            <person name="Tomita R."/>
            <person name="Iwane A.H."/>
            <person name="Miyagishima S.Y."/>
        </authorList>
    </citation>
    <scope>NUCLEOTIDE SEQUENCE</scope>
    <source>
        <strain evidence="5">NBRC 102759</strain>
    </source>
</reference>
<dbReference type="PROSITE" id="PS00194">
    <property type="entry name" value="THIOREDOXIN_1"/>
    <property type="match status" value="1"/>
</dbReference>
<dbReference type="SUPFAM" id="SSF52833">
    <property type="entry name" value="Thioredoxin-like"/>
    <property type="match status" value="1"/>
</dbReference>
<dbReference type="CDD" id="cd02961">
    <property type="entry name" value="PDI_a_family"/>
    <property type="match status" value="1"/>
</dbReference>
<proteinExistence type="inferred from homology"/>
<dbReference type="PANTHER" id="PTHR45672:SF11">
    <property type="entry name" value="PROTEIN DISULFIDE-ISOMERASE C17H9.14C"/>
    <property type="match status" value="1"/>
</dbReference>
<evidence type="ECO:0000256" key="2">
    <source>
        <dbReference type="ARBA" id="ARBA00006347"/>
    </source>
</evidence>
<evidence type="ECO:0000313" key="5">
    <source>
        <dbReference type="EMBL" id="GJQ14601.1"/>
    </source>
</evidence>
<dbReference type="InterPro" id="IPR017937">
    <property type="entry name" value="Thioredoxin_CS"/>
</dbReference>
<gene>
    <name evidence="5" type="ORF">GpartN1_g6392.t1</name>
</gene>
<accession>A0A9C7Q1Q4</accession>
<name>A0A9C7Q1Q4_9RHOD</name>
<dbReference type="PROSITE" id="PS51352">
    <property type="entry name" value="THIOREDOXIN_2"/>
    <property type="match status" value="1"/>
</dbReference>
<dbReference type="EMBL" id="BQMJ01000057">
    <property type="protein sequence ID" value="GJQ14601.1"/>
    <property type="molecule type" value="Genomic_DNA"/>
</dbReference>
<keyword evidence="3" id="KW-0472">Membrane</keyword>
<keyword evidence="3" id="KW-1133">Transmembrane helix</keyword>
<dbReference type="AlphaFoldDB" id="A0A9C7Q1Q4"/>
<dbReference type="InterPro" id="IPR036249">
    <property type="entry name" value="Thioredoxin-like_sf"/>
</dbReference>
<dbReference type="InterPro" id="IPR013766">
    <property type="entry name" value="Thioredoxin_domain"/>
</dbReference>
<keyword evidence="6" id="KW-1185">Reference proteome</keyword>
<dbReference type="GO" id="GO:0003756">
    <property type="term" value="F:protein disulfide isomerase activity"/>
    <property type="evidence" value="ECO:0007669"/>
    <property type="project" value="TreeGrafter"/>
</dbReference>
<reference evidence="5" key="2">
    <citation type="submission" date="2022-01" db="EMBL/GenBank/DDBJ databases">
        <authorList>
            <person name="Hirooka S."/>
            <person name="Miyagishima S.Y."/>
        </authorList>
    </citation>
    <scope>NUCLEOTIDE SEQUENCE</scope>
    <source>
        <strain evidence="5">NBRC 102759</strain>
    </source>
</reference>
<comment type="similarity">
    <text evidence="2">Belongs to the protein disulfide isomerase family.</text>
</comment>
<feature type="transmembrane region" description="Helical" evidence="3">
    <location>
        <begin position="12"/>
        <end position="32"/>
    </location>
</feature>
<protein>
    <recommendedName>
        <fullName evidence="4">Thioredoxin domain-containing protein</fullName>
    </recommendedName>
</protein>